<evidence type="ECO:0000256" key="2">
    <source>
        <dbReference type="ARBA" id="ARBA00009085"/>
    </source>
</evidence>
<dbReference type="InterPro" id="IPR050164">
    <property type="entry name" value="Peptidase_C19"/>
</dbReference>
<comment type="similarity">
    <text evidence="2">Belongs to the peptidase C19 family.</text>
</comment>
<dbReference type="GO" id="GO:0005829">
    <property type="term" value="C:cytosol"/>
    <property type="evidence" value="ECO:0007669"/>
    <property type="project" value="TreeGrafter"/>
</dbReference>
<keyword evidence="6 9" id="KW-0378">Hydrolase</keyword>
<dbReference type="InterPro" id="IPR018200">
    <property type="entry name" value="USP_CS"/>
</dbReference>
<evidence type="ECO:0000256" key="1">
    <source>
        <dbReference type="ARBA" id="ARBA00000707"/>
    </source>
</evidence>
<accession>A0A7D9HED3</accession>
<keyword evidence="7" id="KW-0788">Thiol protease</keyword>
<dbReference type="GO" id="GO:0016579">
    <property type="term" value="P:protein deubiquitination"/>
    <property type="evidence" value="ECO:0007669"/>
    <property type="project" value="InterPro"/>
</dbReference>
<dbReference type="SUPFAM" id="SSF54001">
    <property type="entry name" value="Cysteine proteinases"/>
    <property type="match status" value="1"/>
</dbReference>
<dbReference type="InterPro" id="IPR038765">
    <property type="entry name" value="Papain-like_cys_pep_sf"/>
</dbReference>
<dbReference type="GO" id="GO:0005634">
    <property type="term" value="C:nucleus"/>
    <property type="evidence" value="ECO:0007669"/>
    <property type="project" value="TreeGrafter"/>
</dbReference>
<dbReference type="Gene3D" id="3.90.70.10">
    <property type="entry name" value="Cysteine proteinases"/>
    <property type="match status" value="1"/>
</dbReference>
<comment type="caution">
    <text evidence="9">The sequence shown here is derived from an EMBL/GenBank/DDBJ whole genome shotgun (WGS) entry which is preliminary data.</text>
</comment>
<dbReference type="CDD" id="cd02257">
    <property type="entry name" value="Peptidase_C19"/>
    <property type="match status" value="1"/>
</dbReference>
<dbReference type="Pfam" id="PF00443">
    <property type="entry name" value="UCH"/>
    <property type="match status" value="1"/>
</dbReference>
<keyword evidence="10" id="KW-1185">Reference proteome</keyword>
<comment type="catalytic activity">
    <reaction evidence="1">
        <text>Thiol-dependent hydrolysis of ester, thioester, amide, peptide and isopeptide bonds formed by the C-terminal Gly of ubiquitin (a 76-residue protein attached to proteins as an intracellular targeting signal).</text>
        <dbReference type="EC" id="3.4.19.12"/>
    </reaction>
</comment>
<feature type="domain" description="USP" evidence="8">
    <location>
        <begin position="1"/>
        <end position="118"/>
    </location>
</feature>
<reference evidence="9" key="1">
    <citation type="submission" date="2020-04" db="EMBL/GenBank/DDBJ databases">
        <authorList>
            <person name="Alioto T."/>
            <person name="Alioto T."/>
            <person name="Gomez Garrido J."/>
        </authorList>
    </citation>
    <scope>NUCLEOTIDE SEQUENCE</scope>
    <source>
        <strain evidence="9">A484AB</strain>
    </source>
</reference>
<organism evidence="9 10">
    <name type="scientific">Paramuricea clavata</name>
    <name type="common">Red gorgonian</name>
    <name type="synonym">Violescent sea-whip</name>
    <dbReference type="NCBI Taxonomy" id="317549"/>
    <lineage>
        <taxon>Eukaryota</taxon>
        <taxon>Metazoa</taxon>
        <taxon>Cnidaria</taxon>
        <taxon>Anthozoa</taxon>
        <taxon>Octocorallia</taxon>
        <taxon>Malacalcyonacea</taxon>
        <taxon>Plexauridae</taxon>
        <taxon>Paramuricea</taxon>
    </lineage>
</organism>
<sequence length="137" mass="15691">MEAYKRIVFQELPDAFCIQLLRFSNQGKKMKTIVEYPESPKVEQVMEPETDDVEVISEEQYHLVAVISHQGNTITSGHYTVCALRSGEWFYLNNAQVSKIFGLTARNQEAYVLMYERDTTKKSNAATTTLHSHPNQS</sequence>
<gene>
    <name evidence="9" type="ORF">PACLA_8A031555</name>
</gene>
<name>A0A7D9HED3_PARCT</name>
<dbReference type="PANTHER" id="PTHR24006:SF888">
    <property type="entry name" value="UBIQUITIN CARBOXYL-TERMINAL HYDROLASE 30"/>
    <property type="match status" value="1"/>
</dbReference>
<evidence type="ECO:0000256" key="7">
    <source>
        <dbReference type="ARBA" id="ARBA00022807"/>
    </source>
</evidence>
<keyword evidence="4" id="KW-0645">Protease</keyword>
<evidence type="ECO:0000313" key="9">
    <source>
        <dbReference type="EMBL" id="CAB3978628.1"/>
    </source>
</evidence>
<dbReference type="AlphaFoldDB" id="A0A7D9HED3"/>
<evidence type="ECO:0000256" key="4">
    <source>
        <dbReference type="ARBA" id="ARBA00022670"/>
    </source>
</evidence>
<dbReference type="OrthoDB" id="5988303at2759"/>
<dbReference type="EC" id="3.4.19.12" evidence="3"/>
<dbReference type="GO" id="GO:0004843">
    <property type="term" value="F:cysteine-type deubiquitinase activity"/>
    <property type="evidence" value="ECO:0007669"/>
    <property type="project" value="UniProtKB-EC"/>
</dbReference>
<dbReference type="GO" id="GO:0006508">
    <property type="term" value="P:proteolysis"/>
    <property type="evidence" value="ECO:0007669"/>
    <property type="project" value="UniProtKB-KW"/>
</dbReference>
<dbReference type="EMBL" id="CACRXK020000129">
    <property type="protein sequence ID" value="CAB3978628.1"/>
    <property type="molecule type" value="Genomic_DNA"/>
</dbReference>
<keyword evidence="5" id="KW-0833">Ubl conjugation pathway</keyword>
<evidence type="ECO:0000313" key="10">
    <source>
        <dbReference type="Proteomes" id="UP001152795"/>
    </source>
</evidence>
<evidence type="ECO:0000256" key="5">
    <source>
        <dbReference type="ARBA" id="ARBA00022786"/>
    </source>
</evidence>
<dbReference type="PANTHER" id="PTHR24006">
    <property type="entry name" value="UBIQUITIN CARBOXYL-TERMINAL HYDROLASE"/>
    <property type="match status" value="1"/>
</dbReference>
<dbReference type="PROSITE" id="PS00973">
    <property type="entry name" value="USP_2"/>
    <property type="match status" value="1"/>
</dbReference>
<evidence type="ECO:0000259" key="8">
    <source>
        <dbReference type="PROSITE" id="PS50235"/>
    </source>
</evidence>
<dbReference type="PROSITE" id="PS50235">
    <property type="entry name" value="USP_3"/>
    <property type="match status" value="1"/>
</dbReference>
<dbReference type="InterPro" id="IPR001394">
    <property type="entry name" value="Peptidase_C19_UCH"/>
</dbReference>
<dbReference type="Proteomes" id="UP001152795">
    <property type="component" value="Unassembled WGS sequence"/>
</dbReference>
<dbReference type="InterPro" id="IPR028889">
    <property type="entry name" value="USP"/>
</dbReference>
<protein>
    <recommendedName>
        <fullName evidence="3">ubiquitinyl hydrolase 1</fullName>
        <ecNumber evidence="3">3.4.19.12</ecNumber>
    </recommendedName>
</protein>
<proteinExistence type="inferred from homology"/>
<evidence type="ECO:0000256" key="3">
    <source>
        <dbReference type="ARBA" id="ARBA00012759"/>
    </source>
</evidence>
<evidence type="ECO:0000256" key="6">
    <source>
        <dbReference type="ARBA" id="ARBA00022801"/>
    </source>
</evidence>